<comment type="caution">
    <text evidence="1">The sequence shown here is derived from an EMBL/GenBank/DDBJ whole genome shotgun (WGS) entry which is preliminary data.</text>
</comment>
<protein>
    <submittedName>
        <fullName evidence="1">Uncharacterized protein</fullName>
    </submittedName>
</protein>
<accession>A0A0W8FG24</accession>
<gene>
    <name evidence="1" type="ORF">ASZ90_010673</name>
</gene>
<evidence type="ECO:0000313" key="1">
    <source>
        <dbReference type="EMBL" id="KUG19602.1"/>
    </source>
</evidence>
<organism evidence="1">
    <name type="scientific">hydrocarbon metagenome</name>
    <dbReference type="NCBI Taxonomy" id="938273"/>
    <lineage>
        <taxon>unclassified sequences</taxon>
        <taxon>metagenomes</taxon>
        <taxon>ecological metagenomes</taxon>
    </lineage>
</organism>
<sequence>MSSGRGGHAFFRPSFFRPVAGNAAGMLLPAPELRRLRRAIIPNRL</sequence>
<dbReference type="EMBL" id="LNQE01001273">
    <property type="protein sequence ID" value="KUG19602.1"/>
    <property type="molecule type" value="Genomic_DNA"/>
</dbReference>
<proteinExistence type="predicted"/>
<name>A0A0W8FG24_9ZZZZ</name>
<dbReference type="AlphaFoldDB" id="A0A0W8FG24"/>
<reference evidence="1" key="1">
    <citation type="journal article" date="2015" name="Proc. Natl. Acad. Sci. U.S.A.">
        <title>Networks of energetic and metabolic interactions define dynamics in microbial communities.</title>
        <authorList>
            <person name="Embree M."/>
            <person name="Liu J.K."/>
            <person name="Al-Bassam M.M."/>
            <person name="Zengler K."/>
        </authorList>
    </citation>
    <scope>NUCLEOTIDE SEQUENCE</scope>
</reference>